<dbReference type="Proteomes" id="UP000250242">
    <property type="component" value="Unassembled WGS sequence"/>
</dbReference>
<dbReference type="InterPro" id="IPR050179">
    <property type="entry name" value="Trans_hexapeptide_repeat"/>
</dbReference>
<dbReference type="PANTHER" id="PTHR43300:SF7">
    <property type="entry name" value="UDP-N-ACETYLBACILLOSAMINE N-ACETYLTRANSFERASE"/>
    <property type="match status" value="1"/>
</dbReference>
<keyword evidence="5" id="KW-0012">Acyltransferase</keyword>
<evidence type="ECO:0000256" key="2">
    <source>
        <dbReference type="PIRSR" id="PIRSR620019-1"/>
    </source>
</evidence>
<dbReference type="PANTHER" id="PTHR43300">
    <property type="entry name" value="ACETYLTRANSFERASE"/>
    <property type="match status" value="1"/>
</dbReference>
<dbReference type="EMBL" id="UATH01000001">
    <property type="protein sequence ID" value="SPY08737.1"/>
    <property type="molecule type" value="Genomic_DNA"/>
</dbReference>
<organism evidence="5 6">
    <name type="scientific">Oligella urethralis</name>
    <dbReference type="NCBI Taxonomy" id="90245"/>
    <lineage>
        <taxon>Bacteria</taxon>
        <taxon>Pseudomonadati</taxon>
        <taxon>Pseudomonadota</taxon>
        <taxon>Betaproteobacteria</taxon>
        <taxon>Burkholderiales</taxon>
        <taxon>Alcaligenaceae</taxon>
        <taxon>Oligella</taxon>
    </lineage>
</organism>
<reference evidence="5 6" key="1">
    <citation type="submission" date="2018-06" db="EMBL/GenBank/DDBJ databases">
        <authorList>
            <consortium name="Pathogen Informatics"/>
            <person name="Doyle S."/>
        </authorList>
    </citation>
    <scope>NUCLEOTIDE SEQUENCE [LARGE SCALE GENOMIC DNA]</scope>
    <source>
        <strain evidence="5 6">NCTC11009</strain>
    </source>
</reference>
<dbReference type="AlphaFoldDB" id="A0A2X1UNP3"/>
<keyword evidence="5" id="KW-0808">Transferase</keyword>
<evidence type="ECO:0000259" key="4">
    <source>
        <dbReference type="Pfam" id="PF17836"/>
    </source>
</evidence>
<dbReference type="RefSeq" id="WP_113062783.1">
    <property type="nucleotide sequence ID" value="NZ_UATH01000001.1"/>
</dbReference>
<dbReference type="Gene3D" id="2.160.10.10">
    <property type="entry name" value="Hexapeptide repeat proteins"/>
    <property type="match status" value="1"/>
</dbReference>
<evidence type="ECO:0000256" key="1">
    <source>
        <dbReference type="ARBA" id="ARBA00007274"/>
    </source>
</evidence>
<dbReference type="Gene3D" id="3.40.50.20">
    <property type="match status" value="1"/>
</dbReference>
<feature type="binding site" evidence="3">
    <location>
        <position position="70"/>
    </location>
    <ligand>
        <name>substrate</name>
    </ligand>
</feature>
<feature type="domain" description="PglD N-terminal" evidence="4">
    <location>
        <begin position="5"/>
        <end position="80"/>
    </location>
</feature>
<accession>A0A2X1UNP3</accession>
<dbReference type="GO" id="GO:0047200">
    <property type="term" value="F:tetrahydrodipicolinate N-acetyltransferase activity"/>
    <property type="evidence" value="ECO:0007669"/>
    <property type="project" value="UniProtKB-EC"/>
</dbReference>
<evidence type="ECO:0000313" key="6">
    <source>
        <dbReference type="Proteomes" id="UP000250242"/>
    </source>
</evidence>
<evidence type="ECO:0000256" key="3">
    <source>
        <dbReference type="PIRSR" id="PIRSR620019-2"/>
    </source>
</evidence>
<dbReference type="EC" id="2.3.1.89" evidence="5"/>
<dbReference type="Pfam" id="PF17836">
    <property type="entry name" value="PglD_N"/>
    <property type="match status" value="1"/>
</dbReference>
<gene>
    <name evidence="5" type="primary">dapH</name>
    <name evidence="5" type="ORF">NCTC11009_01969</name>
</gene>
<dbReference type="InterPro" id="IPR011004">
    <property type="entry name" value="Trimer_LpxA-like_sf"/>
</dbReference>
<protein>
    <submittedName>
        <fullName evidence="5">2,3,4,5-tetrahydropyridine-2,6-dicarboxylate N-acetyltransferase</fullName>
        <ecNumber evidence="5">2.3.1.89</ecNumber>
    </submittedName>
</protein>
<dbReference type="SUPFAM" id="SSF51161">
    <property type="entry name" value="Trimeric LpxA-like enzymes"/>
    <property type="match status" value="1"/>
</dbReference>
<proteinExistence type="inferred from homology"/>
<feature type="site" description="Increases basicity of active site His" evidence="2">
    <location>
        <position position="138"/>
    </location>
</feature>
<feature type="binding site" evidence="3">
    <location>
        <position position="146"/>
    </location>
    <ligand>
        <name>acetyl-CoA</name>
        <dbReference type="ChEBI" id="CHEBI:57288"/>
    </ligand>
</feature>
<feature type="active site" description="Proton acceptor" evidence="2">
    <location>
        <position position="137"/>
    </location>
</feature>
<dbReference type="CDD" id="cd03360">
    <property type="entry name" value="LbH_AT_putative"/>
    <property type="match status" value="1"/>
</dbReference>
<dbReference type="InterPro" id="IPR041561">
    <property type="entry name" value="PglD_N"/>
</dbReference>
<dbReference type="InterPro" id="IPR020019">
    <property type="entry name" value="AcTrfase_PglD-like"/>
</dbReference>
<name>A0A2X1UNP3_9BURK</name>
<comment type="similarity">
    <text evidence="1">Belongs to the transferase hexapeptide repeat family.</text>
</comment>
<sequence length="193" mass="19987">MTKTLLILGSGGHGKAVAEAALLSGDWDRALFVDDRWPEINEVFGCPVISDVSNIQNISEPIHGAIPAVGNNALREKWLNLITDTNIPVATVIHPRAYVSEKAQIGKGSAIMAQAVVGVDAKLGMGTIINANATVDHDAILGDFAHLGVGAQIAGGVLIGARAWLQAGCCAGYHVKVADDLVIPPGTALVAEQ</sequence>
<evidence type="ECO:0000313" key="5">
    <source>
        <dbReference type="EMBL" id="SPY08737.1"/>
    </source>
</evidence>